<proteinExistence type="predicted"/>
<dbReference type="Proteomes" id="UP000318288">
    <property type="component" value="Unassembled WGS sequence"/>
</dbReference>
<accession>A0A5C6FH57</accession>
<protein>
    <submittedName>
        <fullName evidence="2">Uncharacterized protein</fullName>
    </submittedName>
</protein>
<evidence type="ECO:0000313" key="2">
    <source>
        <dbReference type="EMBL" id="TWU60788.1"/>
    </source>
</evidence>
<sequence>MKLTMAPAASAQTAAKTQPAAKTVAKPRPMLADIVASIRADARKDSLKYVLRSNTFHDGE</sequence>
<dbReference type="EMBL" id="SJPW01000001">
    <property type="protein sequence ID" value="TWU60788.1"/>
    <property type="molecule type" value="Genomic_DNA"/>
</dbReference>
<gene>
    <name evidence="2" type="ORF">Poly51_10690</name>
</gene>
<keyword evidence="3" id="KW-1185">Reference proteome</keyword>
<dbReference type="AlphaFoldDB" id="A0A5C6FH57"/>
<reference evidence="2 3" key="1">
    <citation type="submission" date="2019-02" db="EMBL/GenBank/DDBJ databases">
        <title>Deep-cultivation of Planctomycetes and their phenomic and genomic characterization uncovers novel biology.</title>
        <authorList>
            <person name="Wiegand S."/>
            <person name="Jogler M."/>
            <person name="Boedeker C."/>
            <person name="Pinto D."/>
            <person name="Vollmers J."/>
            <person name="Rivas-Marin E."/>
            <person name="Kohn T."/>
            <person name="Peeters S.H."/>
            <person name="Heuer A."/>
            <person name="Rast P."/>
            <person name="Oberbeckmann S."/>
            <person name="Bunk B."/>
            <person name="Jeske O."/>
            <person name="Meyerdierks A."/>
            <person name="Storesund J.E."/>
            <person name="Kallscheuer N."/>
            <person name="Luecker S."/>
            <person name="Lage O.M."/>
            <person name="Pohl T."/>
            <person name="Merkel B.J."/>
            <person name="Hornburger P."/>
            <person name="Mueller R.-W."/>
            <person name="Bruemmer F."/>
            <person name="Labrenz M."/>
            <person name="Spormann A.M."/>
            <person name="Op Den Camp H."/>
            <person name="Overmann J."/>
            <person name="Amann R."/>
            <person name="Jetten M.S.M."/>
            <person name="Mascher T."/>
            <person name="Medema M.H."/>
            <person name="Devos D.P."/>
            <person name="Kaster A.-K."/>
            <person name="Ovreas L."/>
            <person name="Rohde M."/>
            <person name="Galperin M.Y."/>
            <person name="Jogler C."/>
        </authorList>
    </citation>
    <scope>NUCLEOTIDE SEQUENCE [LARGE SCALE GENOMIC DNA]</scope>
    <source>
        <strain evidence="2 3">Poly51</strain>
    </source>
</reference>
<feature type="region of interest" description="Disordered" evidence="1">
    <location>
        <begin position="1"/>
        <end position="25"/>
    </location>
</feature>
<dbReference type="RefSeq" id="WP_146454840.1">
    <property type="nucleotide sequence ID" value="NZ_SJPW01000001.1"/>
</dbReference>
<evidence type="ECO:0000313" key="3">
    <source>
        <dbReference type="Proteomes" id="UP000318288"/>
    </source>
</evidence>
<comment type="caution">
    <text evidence="2">The sequence shown here is derived from an EMBL/GenBank/DDBJ whole genome shotgun (WGS) entry which is preliminary data.</text>
</comment>
<dbReference type="OrthoDB" id="291964at2"/>
<evidence type="ECO:0000256" key="1">
    <source>
        <dbReference type="SAM" id="MobiDB-lite"/>
    </source>
</evidence>
<name>A0A5C6FH57_9BACT</name>
<organism evidence="2 3">
    <name type="scientific">Rubripirellula tenax</name>
    <dbReference type="NCBI Taxonomy" id="2528015"/>
    <lineage>
        <taxon>Bacteria</taxon>
        <taxon>Pseudomonadati</taxon>
        <taxon>Planctomycetota</taxon>
        <taxon>Planctomycetia</taxon>
        <taxon>Pirellulales</taxon>
        <taxon>Pirellulaceae</taxon>
        <taxon>Rubripirellula</taxon>
    </lineage>
</organism>